<dbReference type="OMA" id="WNTRLLC"/>
<dbReference type="AlphaFoldDB" id="A0A673SSX5"/>
<reference evidence="6" key="3">
    <citation type="submission" date="2025-09" db="UniProtKB">
        <authorList>
            <consortium name="Ensembl"/>
        </authorList>
    </citation>
    <scope>IDENTIFICATION</scope>
</reference>
<evidence type="ECO:0000313" key="7">
    <source>
        <dbReference type="Proteomes" id="UP000472268"/>
    </source>
</evidence>
<keyword evidence="7" id="KW-1185">Reference proteome</keyword>
<dbReference type="GO" id="GO:0005886">
    <property type="term" value="C:plasma membrane"/>
    <property type="evidence" value="ECO:0007669"/>
    <property type="project" value="TreeGrafter"/>
</dbReference>
<feature type="region of interest" description="Disordered" evidence="3">
    <location>
        <begin position="119"/>
        <end position="150"/>
    </location>
</feature>
<dbReference type="Ensembl" id="ENSSSUT00005003191.1">
    <property type="protein sequence ID" value="ENSSSUP00005002733.1"/>
    <property type="gene ID" value="ENSSSUG00005001853.1"/>
</dbReference>
<name>A0A673SSX5_SURSU</name>
<keyword evidence="2" id="KW-0391">Immunity</keyword>
<dbReference type="InterPro" id="IPR050413">
    <property type="entry name" value="TCR_beta_variable"/>
</dbReference>
<evidence type="ECO:0000313" key="6">
    <source>
        <dbReference type="Ensembl" id="ENSSSUP00005002733.1"/>
    </source>
</evidence>
<dbReference type="GO" id="GO:0007166">
    <property type="term" value="P:cell surface receptor signaling pathway"/>
    <property type="evidence" value="ECO:0007669"/>
    <property type="project" value="TreeGrafter"/>
</dbReference>
<dbReference type="InterPro" id="IPR007110">
    <property type="entry name" value="Ig-like_dom"/>
</dbReference>
<feature type="chain" id="PRO_5025653121" description="Ig-like domain-containing protein" evidence="4">
    <location>
        <begin position="22"/>
        <end position="150"/>
    </location>
</feature>
<keyword evidence="1 4" id="KW-0732">Signal</keyword>
<feature type="signal peptide" evidence="4">
    <location>
        <begin position="1"/>
        <end position="21"/>
    </location>
</feature>
<sequence length="150" mass="16370">MGSRLLCWVALCLLGAGPVDSGVTQTPRHVVKAQGQQVTLRCSPISGHLSLYWYQQAVGQGPQLLIQYYDKKESNRGNFPKRFSAQQFADYHSELNMSSLELTDAALYLCASSPDTALHPPQPTVQKYSTLSSGSDGEGGGCQSRGHRPW</sequence>
<evidence type="ECO:0000256" key="2">
    <source>
        <dbReference type="ARBA" id="ARBA00022859"/>
    </source>
</evidence>
<dbReference type="PANTHER" id="PTHR23268">
    <property type="entry name" value="T-CELL RECEPTOR BETA CHAIN"/>
    <property type="match status" value="1"/>
</dbReference>
<dbReference type="PROSITE" id="PS50835">
    <property type="entry name" value="IG_LIKE"/>
    <property type="match status" value="1"/>
</dbReference>
<dbReference type="PANTHER" id="PTHR23268:SF101">
    <property type="entry name" value="T CELL RECEPTOR BETA VARIABLE 9"/>
    <property type="match status" value="1"/>
</dbReference>
<dbReference type="InterPro" id="IPR003599">
    <property type="entry name" value="Ig_sub"/>
</dbReference>
<feature type="domain" description="Ig-like" evidence="5">
    <location>
        <begin position="18"/>
        <end position="126"/>
    </location>
</feature>
<dbReference type="InterPro" id="IPR013106">
    <property type="entry name" value="Ig_V-set"/>
</dbReference>
<feature type="compositionally biased region" description="Polar residues" evidence="3">
    <location>
        <begin position="124"/>
        <end position="135"/>
    </location>
</feature>
<dbReference type="SUPFAM" id="SSF48726">
    <property type="entry name" value="Immunoglobulin"/>
    <property type="match status" value="1"/>
</dbReference>
<reference evidence="6" key="2">
    <citation type="submission" date="2025-08" db="UniProtKB">
        <authorList>
            <consortium name="Ensembl"/>
        </authorList>
    </citation>
    <scope>IDENTIFICATION</scope>
</reference>
<dbReference type="Gene3D" id="2.60.40.10">
    <property type="entry name" value="Immunoglobulins"/>
    <property type="match status" value="1"/>
</dbReference>
<organism evidence="6 7">
    <name type="scientific">Suricata suricatta</name>
    <name type="common">Meerkat</name>
    <dbReference type="NCBI Taxonomy" id="37032"/>
    <lineage>
        <taxon>Eukaryota</taxon>
        <taxon>Metazoa</taxon>
        <taxon>Chordata</taxon>
        <taxon>Craniata</taxon>
        <taxon>Vertebrata</taxon>
        <taxon>Euteleostomi</taxon>
        <taxon>Mammalia</taxon>
        <taxon>Eutheria</taxon>
        <taxon>Laurasiatheria</taxon>
        <taxon>Carnivora</taxon>
        <taxon>Feliformia</taxon>
        <taxon>Herpestidae</taxon>
        <taxon>Suricata</taxon>
    </lineage>
</organism>
<evidence type="ECO:0000259" key="5">
    <source>
        <dbReference type="PROSITE" id="PS50835"/>
    </source>
</evidence>
<proteinExistence type="predicted"/>
<evidence type="ECO:0000256" key="4">
    <source>
        <dbReference type="SAM" id="SignalP"/>
    </source>
</evidence>
<dbReference type="SMART" id="SM00409">
    <property type="entry name" value="IG"/>
    <property type="match status" value="1"/>
</dbReference>
<dbReference type="InterPro" id="IPR036179">
    <property type="entry name" value="Ig-like_dom_sf"/>
</dbReference>
<evidence type="ECO:0000256" key="1">
    <source>
        <dbReference type="ARBA" id="ARBA00022729"/>
    </source>
</evidence>
<dbReference type="Pfam" id="PF07686">
    <property type="entry name" value="V-set"/>
    <property type="match status" value="1"/>
</dbReference>
<dbReference type="InterPro" id="IPR013783">
    <property type="entry name" value="Ig-like_fold"/>
</dbReference>
<evidence type="ECO:0000256" key="3">
    <source>
        <dbReference type="SAM" id="MobiDB-lite"/>
    </source>
</evidence>
<dbReference type="Proteomes" id="UP000472268">
    <property type="component" value="Chromosome 2"/>
</dbReference>
<protein>
    <recommendedName>
        <fullName evidence="5">Ig-like domain-containing protein</fullName>
    </recommendedName>
</protein>
<reference evidence="6 7" key="1">
    <citation type="submission" date="2019-05" db="EMBL/GenBank/DDBJ databases">
        <title>A Chromosome-scale Meerkat (S. suricatta) Genome Assembly.</title>
        <authorList>
            <person name="Dudchenko O."/>
            <person name="Lieberman Aiden E."/>
            <person name="Tung J."/>
            <person name="Barreiro L.B."/>
            <person name="Clutton-Brock T.H."/>
        </authorList>
    </citation>
    <scope>NUCLEOTIDE SEQUENCE [LARGE SCALE GENOMIC DNA]</scope>
</reference>
<accession>A0A673SSX5</accession>
<dbReference type="GO" id="GO:0002376">
    <property type="term" value="P:immune system process"/>
    <property type="evidence" value="ECO:0007669"/>
    <property type="project" value="UniProtKB-KW"/>
</dbReference>